<accession>A6I4J8</accession>
<dbReference type="EMBL" id="CH473955">
    <property type="protein sequence ID" value="EDM09956.1"/>
    <property type="molecule type" value="Genomic_DNA"/>
</dbReference>
<gene>
    <name evidence="1" type="ORF">rCG_44625</name>
</gene>
<proteinExistence type="predicted"/>
<reference evidence="2" key="1">
    <citation type="submission" date="2005-09" db="EMBL/GenBank/DDBJ databases">
        <authorList>
            <person name="Mural R.J."/>
            <person name="Li P.W."/>
            <person name="Adams M.D."/>
            <person name="Amanatides P.G."/>
            <person name="Baden-Tillson H."/>
            <person name="Barnstead M."/>
            <person name="Chin S.H."/>
            <person name="Dew I."/>
            <person name="Evans C.A."/>
            <person name="Ferriera S."/>
            <person name="Flanigan M."/>
            <person name="Fosler C."/>
            <person name="Glodek A."/>
            <person name="Gu Z."/>
            <person name="Holt R.A."/>
            <person name="Jennings D."/>
            <person name="Kraft C.L."/>
            <person name="Lu F."/>
            <person name="Nguyen T."/>
            <person name="Nusskern D.R."/>
            <person name="Pfannkoch C.M."/>
            <person name="Sitter C."/>
            <person name="Sutton G.G."/>
            <person name="Venter J.C."/>
            <person name="Wang Z."/>
            <person name="Woodage T."/>
            <person name="Zheng X.H."/>
            <person name="Zhong F."/>
        </authorList>
    </citation>
    <scope>NUCLEOTIDE SEQUENCE [LARGE SCALE GENOMIC DNA]</scope>
    <source>
        <strain>BN</strain>
        <strain evidence="2">Sprague-Dawley</strain>
    </source>
</reference>
<name>A6I4J8_RAT</name>
<evidence type="ECO:0000313" key="2">
    <source>
        <dbReference type="Proteomes" id="UP000234681"/>
    </source>
</evidence>
<dbReference type="AlphaFoldDB" id="A6I4J8"/>
<protein>
    <submittedName>
        <fullName evidence="1">RCG44625</fullName>
    </submittedName>
</protein>
<sequence length="26" mass="2927">MASSSIQGNHVRTSLTVYFSYSEFKS</sequence>
<evidence type="ECO:0000313" key="1">
    <source>
        <dbReference type="EMBL" id="EDM09956.1"/>
    </source>
</evidence>
<dbReference type="Proteomes" id="UP000234681">
    <property type="component" value="Chromosome 2"/>
</dbReference>
<organism evidence="1 2">
    <name type="scientific">Rattus norvegicus</name>
    <name type="common">Rat</name>
    <dbReference type="NCBI Taxonomy" id="10116"/>
    <lineage>
        <taxon>Eukaryota</taxon>
        <taxon>Metazoa</taxon>
        <taxon>Chordata</taxon>
        <taxon>Craniata</taxon>
        <taxon>Vertebrata</taxon>
        <taxon>Euteleostomi</taxon>
        <taxon>Mammalia</taxon>
        <taxon>Eutheria</taxon>
        <taxon>Euarchontoglires</taxon>
        <taxon>Glires</taxon>
        <taxon>Rodentia</taxon>
        <taxon>Myomorpha</taxon>
        <taxon>Muroidea</taxon>
        <taxon>Muridae</taxon>
        <taxon>Murinae</taxon>
        <taxon>Rattus</taxon>
    </lineage>
</organism>